<protein>
    <submittedName>
        <fullName evidence="2">Uncharacterized protein</fullName>
    </submittedName>
</protein>
<keyword evidence="1" id="KW-1133">Transmembrane helix</keyword>
<sequence length="101" mass="11518">MEFAIITIVLICYVAVLLFYTVRSNKEIICSNCGHKYLATPRRSLANMYLLLALGLAIVVAFFDFDDFIFSILLAIAGLYYLLKEEGYKCYNCNTINQLPK</sequence>
<accession>C6BY14</accession>
<dbReference type="AlphaFoldDB" id="C6BY14"/>
<evidence type="ECO:0000313" key="3">
    <source>
        <dbReference type="Proteomes" id="UP000002601"/>
    </source>
</evidence>
<dbReference type="HOGENOM" id="CLU_2286896_0_0_7"/>
<feature type="transmembrane region" description="Helical" evidence="1">
    <location>
        <begin position="68"/>
        <end position="83"/>
    </location>
</feature>
<dbReference type="KEGG" id="dsa:Desal_2488"/>
<keyword evidence="3" id="KW-1185">Reference proteome</keyword>
<evidence type="ECO:0000256" key="1">
    <source>
        <dbReference type="SAM" id="Phobius"/>
    </source>
</evidence>
<keyword evidence="1" id="KW-0472">Membrane</keyword>
<keyword evidence="1" id="KW-0812">Transmembrane</keyword>
<proteinExistence type="predicted"/>
<organism evidence="2 3">
    <name type="scientific">Maridesulfovibrio salexigens (strain ATCC 14822 / DSM 2638 / NCIMB 8403 / VKM B-1763)</name>
    <name type="common">Desulfovibrio salexigens</name>
    <dbReference type="NCBI Taxonomy" id="526222"/>
    <lineage>
        <taxon>Bacteria</taxon>
        <taxon>Pseudomonadati</taxon>
        <taxon>Thermodesulfobacteriota</taxon>
        <taxon>Desulfovibrionia</taxon>
        <taxon>Desulfovibrionales</taxon>
        <taxon>Desulfovibrionaceae</taxon>
        <taxon>Maridesulfovibrio</taxon>
    </lineage>
</organism>
<gene>
    <name evidence="2" type="ordered locus">Desal_2488</name>
</gene>
<feature type="transmembrane region" description="Helical" evidence="1">
    <location>
        <begin position="44"/>
        <end position="62"/>
    </location>
</feature>
<reference evidence="2 3" key="1">
    <citation type="submission" date="2009-06" db="EMBL/GenBank/DDBJ databases">
        <title>Complete sequence of Desulfovibrio salexigens DSM 2638.</title>
        <authorList>
            <consortium name="US DOE Joint Genome Institute"/>
            <person name="Lucas S."/>
            <person name="Copeland A."/>
            <person name="Lapidus A."/>
            <person name="Glavina del Rio T."/>
            <person name="Tice H."/>
            <person name="Bruce D."/>
            <person name="Goodwin L."/>
            <person name="Pitluck S."/>
            <person name="Munk A.C."/>
            <person name="Brettin T."/>
            <person name="Detter J.C."/>
            <person name="Han C."/>
            <person name="Tapia R."/>
            <person name="Larimer F."/>
            <person name="Land M."/>
            <person name="Hauser L."/>
            <person name="Kyrpides N."/>
            <person name="Anderson I."/>
            <person name="Wall J.D."/>
            <person name="Arkin A.P."/>
            <person name="Dehal P."/>
            <person name="Chivian D."/>
            <person name="Giles B."/>
            <person name="Hazen T.C."/>
        </authorList>
    </citation>
    <scope>NUCLEOTIDE SEQUENCE [LARGE SCALE GENOMIC DNA]</scope>
    <source>
        <strain evidence="3">ATCC 14822 / DSM 2638 / NCIMB 8403 / VKM B-1763</strain>
    </source>
</reference>
<dbReference type="STRING" id="526222.Desal_2488"/>
<dbReference type="EMBL" id="CP001649">
    <property type="protein sequence ID" value="ACS80544.1"/>
    <property type="molecule type" value="Genomic_DNA"/>
</dbReference>
<feature type="transmembrane region" description="Helical" evidence="1">
    <location>
        <begin position="6"/>
        <end position="23"/>
    </location>
</feature>
<evidence type="ECO:0000313" key="2">
    <source>
        <dbReference type="EMBL" id="ACS80544.1"/>
    </source>
</evidence>
<name>C6BY14_MARSD</name>
<dbReference type="Proteomes" id="UP000002601">
    <property type="component" value="Chromosome"/>
</dbReference>